<evidence type="ECO:0000313" key="2">
    <source>
        <dbReference type="Proteomes" id="UP000807769"/>
    </source>
</evidence>
<dbReference type="EMBL" id="JABBWG010000197">
    <property type="protein sequence ID" value="KAG1797905.1"/>
    <property type="molecule type" value="Genomic_DNA"/>
</dbReference>
<reference evidence="1" key="1">
    <citation type="journal article" date="2020" name="New Phytol.">
        <title>Comparative genomics reveals dynamic genome evolution in host specialist ectomycorrhizal fungi.</title>
        <authorList>
            <person name="Lofgren L.A."/>
            <person name="Nguyen N.H."/>
            <person name="Vilgalys R."/>
            <person name="Ruytinx J."/>
            <person name="Liao H.L."/>
            <person name="Branco S."/>
            <person name="Kuo A."/>
            <person name="LaButti K."/>
            <person name="Lipzen A."/>
            <person name="Andreopoulos W."/>
            <person name="Pangilinan J."/>
            <person name="Riley R."/>
            <person name="Hundley H."/>
            <person name="Na H."/>
            <person name="Barry K."/>
            <person name="Grigoriev I.V."/>
            <person name="Stajich J.E."/>
            <person name="Kennedy P.G."/>
        </authorList>
    </citation>
    <scope>NUCLEOTIDE SEQUENCE</scope>
    <source>
        <strain evidence="1">MN1</strain>
    </source>
</reference>
<dbReference type="AlphaFoldDB" id="A0A9P7DLQ2"/>
<gene>
    <name evidence="1" type="ORF">BJ212DRAFT_271321</name>
</gene>
<sequence>MPNACVLRDIKTCNIAKVNEVFRRAYLYVARDETLSPQVQYQAQLRLNTFGKYTLSDDGKEPLRRIWMWSGNYPQAEIPWRAQSFLEDGSCAYIRLHGLVSLPLFNQQCMECS</sequence>
<proteinExistence type="predicted"/>
<comment type="caution">
    <text evidence="1">The sequence shown here is derived from an EMBL/GenBank/DDBJ whole genome shotgun (WGS) entry which is preliminary data.</text>
</comment>
<dbReference type="Proteomes" id="UP000807769">
    <property type="component" value="Unassembled WGS sequence"/>
</dbReference>
<dbReference type="GeneID" id="64636809"/>
<evidence type="ECO:0000313" key="1">
    <source>
        <dbReference type="EMBL" id="KAG1797905.1"/>
    </source>
</evidence>
<accession>A0A9P7DLQ2</accession>
<dbReference type="RefSeq" id="XP_041185538.1">
    <property type="nucleotide sequence ID" value="XM_041342793.1"/>
</dbReference>
<organism evidence="1 2">
    <name type="scientific">Suillus subaureus</name>
    <dbReference type="NCBI Taxonomy" id="48587"/>
    <lineage>
        <taxon>Eukaryota</taxon>
        <taxon>Fungi</taxon>
        <taxon>Dikarya</taxon>
        <taxon>Basidiomycota</taxon>
        <taxon>Agaricomycotina</taxon>
        <taxon>Agaricomycetes</taxon>
        <taxon>Agaricomycetidae</taxon>
        <taxon>Boletales</taxon>
        <taxon>Suillineae</taxon>
        <taxon>Suillaceae</taxon>
        <taxon>Suillus</taxon>
    </lineage>
</organism>
<dbReference type="OrthoDB" id="413436at2759"/>
<name>A0A9P7DLQ2_9AGAM</name>
<keyword evidence="2" id="KW-1185">Reference proteome</keyword>
<protein>
    <submittedName>
        <fullName evidence="1">Uncharacterized protein</fullName>
    </submittedName>
</protein>